<dbReference type="EMBL" id="CP051677">
    <property type="protein sequence ID" value="QJD79956.1"/>
    <property type="molecule type" value="Genomic_DNA"/>
</dbReference>
<keyword evidence="2" id="KW-1185">Reference proteome</keyword>
<proteinExistence type="predicted"/>
<dbReference type="AlphaFoldDB" id="A0A7L5DNH4"/>
<evidence type="ECO:0000313" key="2">
    <source>
        <dbReference type="Proteomes" id="UP000501128"/>
    </source>
</evidence>
<gene>
    <name evidence="1" type="ORF">HH216_17215</name>
</gene>
<dbReference type="KEGG" id="srho:HH216_17215"/>
<evidence type="ECO:0000313" key="1">
    <source>
        <dbReference type="EMBL" id="QJD79956.1"/>
    </source>
</evidence>
<reference evidence="1 2" key="1">
    <citation type="submission" date="2020-04" db="EMBL/GenBank/DDBJ databases">
        <title>Genome sequencing of novel species.</title>
        <authorList>
            <person name="Heo J."/>
            <person name="Kim S.-J."/>
            <person name="Kim J.-S."/>
            <person name="Hong S.-B."/>
            <person name="Kwon S.-W."/>
        </authorList>
    </citation>
    <scope>NUCLEOTIDE SEQUENCE [LARGE SCALE GENOMIC DNA]</scope>
    <source>
        <strain evidence="1 2">CJU-R4</strain>
    </source>
</reference>
<protein>
    <submittedName>
        <fullName evidence="1">Uncharacterized protein</fullName>
    </submittedName>
</protein>
<sequence>MNPALAHFNQLLEQYAFKIASHQIGGADPATQTALITFWQTLNKETTANGPAPDVSSPQSTEWEAVLHEPINWRSVNQQWIQGIIRERSQCHREYLVRLSEAIEATRTRLLSLEDSVYSESSRARLTAHYRQTLLMYQQQLTKARHLQAIYFAHLSAGMP</sequence>
<dbReference type="Proteomes" id="UP000501128">
    <property type="component" value="Chromosome"/>
</dbReference>
<accession>A0A7L5DNH4</accession>
<organism evidence="1 2">
    <name type="scientific">Spirosoma rhododendri</name>
    <dbReference type="NCBI Taxonomy" id="2728024"/>
    <lineage>
        <taxon>Bacteria</taxon>
        <taxon>Pseudomonadati</taxon>
        <taxon>Bacteroidota</taxon>
        <taxon>Cytophagia</taxon>
        <taxon>Cytophagales</taxon>
        <taxon>Cytophagaceae</taxon>
        <taxon>Spirosoma</taxon>
    </lineage>
</organism>
<dbReference type="RefSeq" id="WP_169551917.1">
    <property type="nucleotide sequence ID" value="NZ_CP051677.1"/>
</dbReference>
<name>A0A7L5DNH4_9BACT</name>